<protein>
    <submittedName>
        <fullName evidence="1">Uncharacterized protein</fullName>
    </submittedName>
</protein>
<reference evidence="1 2" key="1">
    <citation type="journal article" date="2011" name="PLoS Genet.">
        <title>Comparative genomic analysis of human fungal pathogens causing paracoccidioidomycosis.</title>
        <authorList>
            <person name="Desjardins C.A."/>
            <person name="Champion M.D."/>
            <person name="Holder J.W."/>
            <person name="Muszewska A."/>
            <person name="Goldberg J."/>
            <person name="Bailao A.M."/>
            <person name="Brigido M.M."/>
            <person name="Ferreira M.E."/>
            <person name="Garcia A.M."/>
            <person name="Grynberg M."/>
            <person name="Gujja S."/>
            <person name="Heiman D.I."/>
            <person name="Henn M.R."/>
            <person name="Kodira C.D."/>
            <person name="Leon-Narvaez H."/>
            <person name="Longo L.V."/>
            <person name="Ma L.J."/>
            <person name="Malavazi I."/>
            <person name="Matsuo A.L."/>
            <person name="Morais F.V."/>
            <person name="Pereira M."/>
            <person name="Rodriguez-Brito S."/>
            <person name="Sakthikumar S."/>
            <person name="Salem-Izacc S.M."/>
            <person name="Sykes S.M."/>
            <person name="Teixeira M.M."/>
            <person name="Vallejo M.C."/>
            <person name="Walter M.E."/>
            <person name="Yandava C."/>
            <person name="Young S."/>
            <person name="Zeng Q."/>
            <person name="Zucker J."/>
            <person name="Felipe M.S."/>
            <person name="Goldman G.H."/>
            <person name="Haas B.J."/>
            <person name="McEwen J.G."/>
            <person name="Nino-Vega G."/>
            <person name="Puccia R."/>
            <person name="San-Blas G."/>
            <person name="Soares C.M."/>
            <person name="Birren B.W."/>
            <person name="Cuomo C.A."/>
        </authorList>
    </citation>
    <scope>NUCLEOTIDE SEQUENCE [LARGE SCALE GENOMIC DNA]</scope>
    <source>
        <strain evidence="2">ATCC MYA-826 / Pb01</strain>
    </source>
</reference>
<dbReference type="VEuPathDB" id="FungiDB:PAAG_07747"/>
<evidence type="ECO:0000313" key="1">
    <source>
        <dbReference type="EMBL" id="EEH37190.2"/>
    </source>
</evidence>
<dbReference type="Proteomes" id="UP000002059">
    <property type="component" value="Partially assembled WGS sequence"/>
</dbReference>
<gene>
    <name evidence="1" type="ORF">PAAG_07747</name>
</gene>
<dbReference type="STRING" id="502779.C1HA18"/>
<dbReference type="HOGENOM" id="CLU_897420_0_0_1"/>
<evidence type="ECO:0000313" key="2">
    <source>
        <dbReference type="Proteomes" id="UP000002059"/>
    </source>
</evidence>
<name>C1HA18_PARBA</name>
<sequence length="310" mass="34786">MSKVPPPPFLYIPSVLGLLSSYLGSEPDNIRRPQKAEQRLGSKTDLGIVRFSFSQRSGEAELGVSFAHNRIATVRMNQFKNKISINAREFTPCTRVAALLVGLDDVPGEMQLPMAPLFQSVQVNCFYSVVFRSVRVLRTPTTELGVSRAFDTGDIQVEGEILLIWDYIRTATALNSNAVVEHYYRGGDFISQSQGLFKQPDESIEKASEHKLETMFSSLELKSGTRLLEFDGEWGGVTQFCGARGVHVITLNPLRRVQLAISSISLTTMICPVRFCYKIFSTTVLKNHMTLRMYGVVEHLPDYRRVARIV</sequence>
<accession>C1HA18</accession>
<proteinExistence type="predicted"/>
<dbReference type="RefSeq" id="XP_015700709.1">
    <property type="nucleotide sequence ID" value="XM_015846315.1"/>
</dbReference>
<dbReference type="GeneID" id="9093620"/>
<dbReference type="Pfam" id="PF02353">
    <property type="entry name" value="CMAS"/>
    <property type="match status" value="1"/>
</dbReference>
<keyword evidence="2" id="KW-1185">Reference proteome</keyword>
<organism evidence="1 2">
    <name type="scientific">Paracoccidioides lutzii (strain ATCC MYA-826 / Pb01)</name>
    <name type="common">Paracoccidioides brasiliensis</name>
    <dbReference type="NCBI Taxonomy" id="502779"/>
    <lineage>
        <taxon>Eukaryota</taxon>
        <taxon>Fungi</taxon>
        <taxon>Dikarya</taxon>
        <taxon>Ascomycota</taxon>
        <taxon>Pezizomycotina</taxon>
        <taxon>Eurotiomycetes</taxon>
        <taxon>Eurotiomycetidae</taxon>
        <taxon>Onygenales</taxon>
        <taxon>Ajellomycetaceae</taxon>
        <taxon>Paracoccidioides</taxon>
    </lineage>
</organism>
<dbReference type="InterPro" id="IPR029063">
    <property type="entry name" value="SAM-dependent_MTases_sf"/>
</dbReference>
<dbReference type="OrthoDB" id="506498at2759"/>
<dbReference type="EMBL" id="KN294016">
    <property type="protein sequence ID" value="EEH37190.2"/>
    <property type="molecule type" value="Genomic_DNA"/>
</dbReference>
<dbReference type="KEGG" id="pbl:PAAG_07747"/>
<dbReference type="Gene3D" id="3.40.50.150">
    <property type="entry name" value="Vaccinia Virus protein VP39"/>
    <property type="match status" value="1"/>
</dbReference>
<dbReference type="AlphaFoldDB" id="C1HA18"/>